<name>A0A1C7WPG5_9BACT</name>
<organism evidence="4 5">
    <name type="scientific">Aliarcobacter thereius LMG 24486</name>
    <dbReference type="NCBI Taxonomy" id="1032240"/>
    <lineage>
        <taxon>Bacteria</taxon>
        <taxon>Pseudomonadati</taxon>
        <taxon>Campylobacterota</taxon>
        <taxon>Epsilonproteobacteria</taxon>
        <taxon>Campylobacterales</taxon>
        <taxon>Arcobacteraceae</taxon>
        <taxon>Aliarcobacter</taxon>
    </lineage>
</organism>
<keyword evidence="1" id="KW-0233">DNA recombination</keyword>
<comment type="caution">
    <text evidence="4">The sequence shown here is derived from an EMBL/GenBank/DDBJ whole genome shotgun (WGS) entry which is preliminary data.</text>
</comment>
<dbReference type="InterPro" id="IPR004107">
    <property type="entry name" value="Integrase_SAM-like_N"/>
</dbReference>
<dbReference type="Proteomes" id="UP000092987">
    <property type="component" value="Unassembled WGS sequence"/>
</dbReference>
<dbReference type="EMBL" id="LLKQ01000001">
    <property type="protein sequence ID" value="OCL95214.1"/>
    <property type="molecule type" value="Genomic_DNA"/>
</dbReference>
<dbReference type="InterPro" id="IPR011010">
    <property type="entry name" value="DNA_brk_join_enz"/>
</dbReference>
<keyword evidence="5" id="KW-1185">Reference proteome</keyword>
<accession>A0A1C7WPG5</accession>
<gene>
    <name evidence="4" type="ORF">AA347_00666</name>
</gene>
<evidence type="ECO:0000256" key="1">
    <source>
        <dbReference type="ARBA" id="ARBA00023172"/>
    </source>
</evidence>
<dbReference type="SUPFAM" id="SSF56349">
    <property type="entry name" value="DNA breaking-rejoining enzymes"/>
    <property type="match status" value="1"/>
</dbReference>
<feature type="domain" description="Integrase SAM-like N-terminal" evidence="3">
    <location>
        <begin position="44"/>
        <end position="110"/>
    </location>
</feature>
<reference evidence="4 5" key="1">
    <citation type="submission" date="2015-10" db="EMBL/GenBank/DDBJ databases">
        <authorList>
            <person name="Rovetto F.F."/>
            <person name="Cocolin L.L."/>
            <person name="Illeghems K.K."/>
            <person name="Van Nieuwerbuegh F.F."/>
            <person name="Houf K.K."/>
        </authorList>
    </citation>
    <scope>NUCLEOTIDE SEQUENCE [LARGE SCALE GENOMIC DNA]</scope>
    <source>
        <strain evidence="4 5">LMG 24486</strain>
    </source>
</reference>
<protein>
    <submittedName>
        <fullName evidence="4">Integrase</fullName>
    </submittedName>
</protein>
<evidence type="ECO:0000256" key="2">
    <source>
        <dbReference type="SAM" id="MobiDB-lite"/>
    </source>
</evidence>
<evidence type="ECO:0000313" key="4">
    <source>
        <dbReference type="EMBL" id="OCL95214.1"/>
    </source>
</evidence>
<evidence type="ECO:0000259" key="3">
    <source>
        <dbReference type="Pfam" id="PF02899"/>
    </source>
</evidence>
<dbReference type="RefSeq" id="WP_119184213.1">
    <property type="nucleotide sequence ID" value="NZ_CP035926.1"/>
</dbReference>
<proteinExistence type="predicted"/>
<dbReference type="InterPro" id="IPR013762">
    <property type="entry name" value="Integrase-like_cat_sf"/>
</dbReference>
<sequence length="292" mass="32982">MLGKRASANAVINAIMSKSNGIGTSKIEAKNSSNLKGQNGHKISSKAHSISSMQNLRTVTTQYVNYVKENYKGRVLENINQESVRSFLNTKQEVLKGSSLNTYISSLGKVADNLKELGYNNINRQEIVSYRDDFDTSKEHINRAYNNPQEIINNMQNNSPYGLSAELQYKVGLRVDDALNSSKWTINNIDNTLTISGSKGGINYQTAPLSNSLLEKVREAKEQEYKGNYTEYRETLKENSQEWHGTHGLRYNFAQNRVLELQEQGLTYSEALSQTSLELGHSREEITLHYLK</sequence>
<dbReference type="Gene3D" id="1.10.443.10">
    <property type="entry name" value="Intergrase catalytic core"/>
    <property type="match status" value="1"/>
</dbReference>
<dbReference type="Pfam" id="PF02899">
    <property type="entry name" value="Phage_int_SAM_1"/>
    <property type="match status" value="1"/>
</dbReference>
<feature type="region of interest" description="Disordered" evidence="2">
    <location>
        <begin position="29"/>
        <end position="49"/>
    </location>
</feature>
<evidence type="ECO:0000313" key="5">
    <source>
        <dbReference type="Proteomes" id="UP000092987"/>
    </source>
</evidence>